<dbReference type="InParanoid" id="K5VHX1"/>
<sequence>MATGLEALHAYALSFERDEVNVLRGQTLHYGQHNPCVMQAQKIGVTKCNRGAKILPKTDWRPPDTTKALVGKTPLPKQVNDSAALADKMWGSIYFQWAANSCYLDTALVLLDEALVGVQSDLQQVMPGDQAFVPLPRVLESVMDIYHLKKKSNHHKALQARLHEQRDGVRSQLVELGYVSSEESFGPIFIS</sequence>
<evidence type="ECO:0000313" key="1">
    <source>
        <dbReference type="EMBL" id="EKM73954.1"/>
    </source>
</evidence>
<keyword evidence="2" id="KW-1185">Reference proteome</keyword>
<dbReference type="HOGENOM" id="CLU_1421058_0_0_1"/>
<dbReference type="RefSeq" id="XP_007335407.1">
    <property type="nucleotide sequence ID" value="XM_007335345.1"/>
</dbReference>
<dbReference type="EMBL" id="JH971813">
    <property type="protein sequence ID" value="EKM73954.1"/>
    <property type="molecule type" value="Genomic_DNA"/>
</dbReference>
<name>K5VHX1_AGABU</name>
<dbReference type="OrthoDB" id="3061527at2759"/>
<organism evidence="1 2">
    <name type="scientific">Agaricus bisporus var. burnettii (strain JB137-S8 / ATCC MYA-4627 / FGSC 10392)</name>
    <name type="common">White button mushroom</name>
    <dbReference type="NCBI Taxonomy" id="597362"/>
    <lineage>
        <taxon>Eukaryota</taxon>
        <taxon>Fungi</taxon>
        <taxon>Dikarya</taxon>
        <taxon>Basidiomycota</taxon>
        <taxon>Agaricomycotina</taxon>
        <taxon>Agaricomycetes</taxon>
        <taxon>Agaricomycetidae</taxon>
        <taxon>Agaricales</taxon>
        <taxon>Agaricineae</taxon>
        <taxon>Agaricaceae</taxon>
        <taxon>Agaricus</taxon>
    </lineage>
</organism>
<dbReference type="GeneID" id="18828060"/>
<proteinExistence type="predicted"/>
<dbReference type="KEGG" id="abp:AGABI1DRAFT133826"/>
<accession>K5VHX1</accession>
<dbReference type="AlphaFoldDB" id="K5VHX1"/>
<gene>
    <name evidence="1" type="ORF">AGABI1DRAFT_133826</name>
</gene>
<evidence type="ECO:0000313" key="2">
    <source>
        <dbReference type="Proteomes" id="UP000008493"/>
    </source>
</evidence>
<reference evidence="2" key="1">
    <citation type="journal article" date="2012" name="Proc. Natl. Acad. Sci. U.S.A.">
        <title>Genome sequence of the button mushroom Agaricus bisporus reveals mechanisms governing adaptation to a humic-rich ecological niche.</title>
        <authorList>
            <person name="Morin E."/>
            <person name="Kohler A."/>
            <person name="Baker A.R."/>
            <person name="Foulongne-Oriol M."/>
            <person name="Lombard V."/>
            <person name="Nagy L.G."/>
            <person name="Ohm R.A."/>
            <person name="Patyshakuliyeva A."/>
            <person name="Brun A."/>
            <person name="Aerts A.L."/>
            <person name="Bailey A.M."/>
            <person name="Billette C."/>
            <person name="Coutinho P.M."/>
            <person name="Deakin G."/>
            <person name="Doddapaneni H."/>
            <person name="Floudas D."/>
            <person name="Grimwood J."/>
            <person name="Hilden K."/>
            <person name="Kuees U."/>
            <person name="LaButti K.M."/>
            <person name="Lapidus A."/>
            <person name="Lindquist E.A."/>
            <person name="Lucas S.M."/>
            <person name="Murat C."/>
            <person name="Riley R.W."/>
            <person name="Salamov A.A."/>
            <person name="Schmutz J."/>
            <person name="Subramanian V."/>
            <person name="Woesten H.A.B."/>
            <person name="Xu J."/>
            <person name="Eastwood D.C."/>
            <person name="Foster G.D."/>
            <person name="Sonnenberg A.S."/>
            <person name="Cullen D."/>
            <person name="de Vries R.P."/>
            <person name="Lundell T."/>
            <person name="Hibbett D.S."/>
            <person name="Henrissat B."/>
            <person name="Burton K.S."/>
            <person name="Kerrigan R.W."/>
            <person name="Challen M.P."/>
            <person name="Grigoriev I.V."/>
            <person name="Martin F."/>
        </authorList>
    </citation>
    <scope>NUCLEOTIDE SEQUENCE [LARGE SCALE GENOMIC DNA]</scope>
    <source>
        <strain evidence="2">JB137-S8 / ATCC MYA-4627 / FGSC 10392</strain>
    </source>
</reference>
<protein>
    <submittedName>
        <fullName evidence="1">Uncharacterized protein</fullName>
    </submittedName>
</protein>
<dbReference type="Proteomes" id="UP000008493">
    <property type="component" value="Unassembled WGS sequence"/>
</dbReference>